<evidence type="ECO:0000313" key="3">
    <source>
        <dbReference type="Proteomes" id="UP001159363"/>
    </source>
</evidence>
<feature type="compositionally biased region" description="Basic and acidic residues" evidence="1">
    <location>
        <begin position="168"/>
        <end position="183"/>
    </location>
</feature>
<feature type="compositionally biased region" description="Basic and acidic residues" evidence="1">
    <location>
        <begin position="190"/>
        <end position="211"/>
    </location>
</feature>
<feature type="region of interest" description="Disordered" evidence="1">
    <location>
        <begin position="168"/>
        <end position="211"/>
    </location>
</feature>
<dbReference type="PANTHER" id="PTHR47326">
    <property type="entry name" value="TRANSPOSABLE ELEMENT TC3 TRANSPOSASE-LIKE PROTEIN"/>
    <property type="match status" value="1"/>
</dbReference>
<name>A0ABQ9GQQ5_9NEOP</name>
<organism evidence="2 3">
    <name type="scientific">Dryococelus australis</name>
    <dbReference type="NCBI Taxonomy" id="614101"/>
    <lineage>
        <taxon>Eukaryota</taxon>
        <taxon>Metazoa</taxon>
        <taxon>Ecdysozoa</taxon>
        <taxon>Arthropoda</taxon>
        <taxon>Hexapoda</taxon>
        <taxon>Insecta</taxon>
        <taxon>Pterygota</taxon>
        <taxon>Neoptera</taxon>
        <taxon>Polyneoptera</taxon>
        <taxon>Phasmatodea</taxon>
        <taxon>Verophasmatodea</taxon>
        <taxon>Anareolatae</taxon>
        <taxon>Phasmatidae</taxon>
        <taxon>Eurycanthinae</taxon>
        <taxon>Dryococelus</taxon>
    </lineage>
</organism>
<dbReference type="Proteomes" id="UP001159363">
    <property type="component" value="Chromosome 9"/>
</dbReference>
<dbReference type="PANTHER" id="PTHR47326:SF1">
    <property type="entry name" value="HTH PSQ-TYPE DOMAIN-CONTAINING PROTEIN"/>
    <property type="match status" value="1"/>
</dbReference>
<protein>
    <submittedName>
        <fullName evidence="2">Uncharacterized protein</fullName>
    </submittedName>
</protein>
<evidence type="ECO:0000256" key="1">
    <source>
        <dbReference type="SAM" id="MobiDB-lite"/>
    </source>
</evidence>
<sequence length="211" mass="23729">MALTLKALNNQWIGRDGLIAWPAGSPDLTPLDYILWGYMKGVIYETPVKSEEALLARIITAVDLGTPGIGDRVYQNMVRRVCGCDSIKSDTQLCGDVWAPPSHLASTGKWRPQDRHQNVRASWCKLDVSAVFSGDVTSTFPSPNLSAGVLLVQRDVLRADEDDWGMEQRWDERAGETEDRRENPTTSGIVRHDSQLRKIRERPRRESNRLA</sequence>
<gene>
    <name evidence="2" type="ORF">PR048_025229</name>
</gene>
<proteinExistence type="predicted"/>
<evidence type="ECO:0000313" key="2">
    <source>
        <dbReference type="EMBL" id="KAJ8874381.1"/>
    </source>
</evidence>
<keyword evidence="3" id="KW-1185">Reference proteome</keyword>
<dbReference type="EMBL" id="JARBHB010000010">
    <property type="protein sequence ID" value="KAJ8874381.1"/>
    <property type="molecule type" value="Genomic_DNA"/>
</dbReference>
<dbReference type="InterPro" id="IPR036397">
    <property type="entry name" value="RNaseH_sf"/>
</dbReference>
<dbReference type="Gene3D" id="3.30.420.10">
    <property type="entry name" value="Ribonuclease H-like superfamily/Ribonuclease H"/>
    <property type="match status" value="1"/>
</dbReference>
<accession>A0ABQ9GQQ5</accession>
<comment type="caution">
    <text evidence="2">The sequence shown here is derived from an EMBL/GenBank/DDBJ whole genome shotgun (WGS) entry which is preliminary data.</text>
</comment>
<reference evidence="2 3" key="1">
    <citation type="submission" date="2023-02" db="EMBL/GenBank/DDBJ databases">
        <title>LHISI_Scaffold_Assembly.</title>
        <authorList>
            <person name="Stuart O.P."/>
            <person name="Cleave R."/>
            <person name="Magrath M.J.L."/>
            <person name="Mikheyev A.S."/>
        </authorList>
    </citation>
    <scope>NUCLEOTIDE SEQUENCE [LARGE SCALE GENOMIC DNA]</scope>
    <source>
        <strain evidence="2">Daus_M_001</strain>
        <tissue evidence="2">Leg muscle</tissue>
    </source>
</reference>